<comment type="caution">
    <text evidence="2">The sequence shown here is derived from an EMBL/GenBank/DDBJ whole genome shotgun (WGS) entry which is preliminary data.</text>
</comment>
<organism evidence="2 3">
    <name type="scientific">Solea senegalensis</name>
    <name type="common">Senegalese sole</name>
    <dbReference type="NCBI Taxonomy" id="28829"/>
    <lineage>
        <taxon>Eukaryota</taxon>
        <taxon>Metazoa</taxon>
        <taxon>Chordata</taxon>
        <taxon>Craniata</taxon>
        <taxon>Vertebrata</taxon>
        <taxon>Euteleostomi</taxon>
        <taxon>Actinopterygii</taxon>
        <taxon>Neopterygii</taxon>
        <taxon>Teleostei</taxon>
        <taxon>Neoteleostei</taxon>
        <taxon>Acanthomorphata</taxon>
        <taxon>Carangaria</taxon>
        <taxon>Pleuronectiformes</taxon>
        <taxon>Pleuronectoidei</taxon>
        <taxon>Soleidae</taxon>
        <taxon>Solea</taxon>
    </lineage>
</organism>
<keyword evidence="3" id="KW-1185">Reference proteome</keyword>
<gene>
    <name evidence="2" type="ORF">JOB18_013450</name>
</gene>
<feature type="compositionally biased region" description="Basic and acidic residues" evidence="1">
    <location>
        <begin position="18"/>
        <end position="35"/>
    </location>
</feature>
<dbReference type="EMBL" id="JAGKHQ010001617">
    <property type="protein sequence ID" value="KAG7454214.1"/>
    <property type="molecule type" value="Genomic_DNA"/>
</dbReference>
<sequence>MNQIKDSEEEAPPSKTTLCEEHEGQRRIHQQEPDSARPGPGPSCVSMKSDWSMNEPVNFKQEQRRIRQQGPDSARPGPGPSCVSMKSDLSIDHNINFKDGQKHGELIVDQQRTEVLSGQSVQQHGADLDSIFKLLEENIICFVKNELKKIHKVLDTDHTEVSESQREDEEQRSSREAFLKITGDFLRRMKQEKLADKLLDTSWSSYVSANAHSTMEQRRWNKEDCIPLTEDIVCLQNHLRKLENEAKAELGRHVTTTAYKTLSECLLAQIIVFNKKREGEASRLTLETYLNVDTGAVNKDIFETLSPVEKQLSRKLTRIVTRGKRGRKVPILLLDCTKSSIDFMIKMRSKVGILHENPFLFDRTRTMTNIRGCDCLRKYAQECKASNPELLRSTKLRKHVATLCQLLHLDNQELEQVARFMGHDIRVHCDYYRQTDKTFQVAKIGKLLFAMEQGGQALTGKSLMTLDSVVFDGTSTNAPKRHGDQESGGDDDDDVDMFEVTYVVLSDEDLSCTSTTNPPAHSHKRVRTAGDDPDIVVNNGKDTTKPKRVKKPADDDDDGCGADVEECDEDGDGEEQHIASTISAVKQRKKHHDDDDAPQVSRKRAWTAEERTVDWESLLLKGRYQQRLSAVHL</sequence>
<reference evidence="2 3" key="1">
    <citation type="journal article" date="2021" name="Sci. Rep.">
        <title>Chromosome anchoring in Senegalese sole (Solea senegalensis) reveals sex-associated markers and genome rearrangements in flatfish.</title>
        <authorList>
            <person name="Guerrero-Cozar I."/>
            <person name="Gomez-Garrido J."/>
            <person name="Berbel C."/>
            <person name="Martinez-Blanch J.F."/>
            <person name="Alioto T."/>
            <person name="Claros M.G."/>
            <person name="Gagnaire P.A."/>
            <person name="Manchado M."/>
        </authorList>
    </citation>
    <scope>NUCLEOTIDE SEQUENCE [LARGE SCALE GENOMIC DNA]</scope>
    <source>
        <strain evidence="2">Sse05_10M</strain>
    </source>
</reference>
<protein>
    <submittedName>
        <fullName evidence="2">Uncharacterized protein</fullName>
    </submittedName>
</protein>
<dbReference type="Proteomes" id="UP000693946">
    <property type="component" value="Unassembled WGS sequence"/>
</dbReference>
<accession>A0AAV6P9Y1</accession>
<feature type="compositionally biased region" description="Acidic residues" evidence="1">
    <location>
        <begin position="554"/>
        <end position="573"/>
    </location>
</feature>
<dbReference type="PANTHER" id="PTHR33480:SF5">
    <property type="entry name" value="SI:DKEY-51D8.9"/>
    <property type="match status" value="1"/>
</dbReference>
<dbReference type="AlphaFoldDB" id="A0AAV6P9Y1"/>
<feature type="region of interest" description="Disordered" evidence="1">
    <location>
        <begin position="474"/>
        <end position="494"/>
    </location>
</feature>
<evidence type="ECO:0000256" key="1">
    <source>
        <dbReference type="SAM" id="MobiDB-lite"/>
    </source>
</evidence>
<dbReference type="PANTHER" id="PTHR33480">
    <property type="entry name" value="SET DOMAIN-CONTAINING PROTEIN-RELATED"/>
    <property type="match status" value="1"/>
</dbReference>
<feature type="region of interest" description="Disordered" evidence="1">
    <location>
        <begin position="1"/>
        <end position="82"/>
    </location>
</feature>
<evidence type="ECO:0000313" key="3">
    <source>
        <dbReference type="Proteomes" id="UP000693946"/>
    </source>
</evidence>
<evidence type="ECO:0000313" key="2">
    <source>
        <dbReference type="EMBL" id="KAG7454214.1"/>
    </source>
</evidence>
<feature type="region of interest" description="Disordered" evidence="1">
    <location>
        <begin position="509"/>
        <end position="608"/>
    </location>
</feature>
<proteinExistence type="predicted"/>
<name>A0AAV6P9Y1_SOLSE</name>